<reference evidence="1 2" key="1">
    <citation type="journal article" date="2016" name="Sci. Rep.">
        <title>Metabolic traits of an uncultured archaeal lineage -MSBL1- from brine pools of the Red Sea.</title>
        <authorList>
            <person name="Mwirichia R."/>
            <person name="Alam I."/>
            <person name="Rashid M."/>
            <person name="Vinu M."/>
            <person name="Ba-Alawi W."/>
            <person name="Anthony Kamau A."/>
            <person name="Kamanda Ngugi D."/>
            <person name="Goker M."/>
            <person name="Klenk H.P."/>
            <person name="Bajic V."/>
            <person name="Stingl U."/>
        </authorList>
    </citation>
    <scope>NUCLEOTIDE SEQUENCE [LARGE SCALE GENOMIC DNA]</scope>
    <source>
        <strain evidence="1">SCGC-AAA382A20</strain>
    </source>
</reference>
<protein>
    <recommendedName>
        <fullName evidence="3">PIN domain-containing protein</fullName>
    </recommendedName>
</protein>
<organism evidence="1 2">
    <name type="scientific">candidate division MSBL1 archaeon SCGC-AAA382A20</name>
    <dbReference type="NCBI Taxonomy" id="1698280"/>
    <lineage>
        <taxon>Archaea</taxon>
        <taxon>Methanobacteriati</taxon>
        <taxon>Methanobacteriota</taxon>
        <taxon>candidate division MSBL1</taxon>
    </lineage>
</organism>
<dbReference type="Gene3D" id="3.40.50.1010">
    <property type="entry name" value="5'-nuclease"/>
    <property type="match status" value="1"/>
</dbReference>
<dbReference type="EMBL" id="LHYE01000012">
    <property type="protein sequence ID" value="KXB07240.1"/>
    <property type="molecule type" value="Genomic_DNA"/>
</dbReference>
<dbReference type="Proteomes" id="UP000070263">
    <property type="component" value="Unassembled WGS sequence"/>
</dbReference>
<evidence type="ECO:0008006" key="3">
    <source>
        <dbReference type="Google" id="ProtNLM"/>
    </source>
</evidence>
<dbReference type="SUPFAM" id="SSF88723">
    <property type="entry name" value="PIN domain-like"/>
    <property type="match status" value="1"/>
</dbReference>
<gene>
    <name evidence="1" type="ORF">AKJ51_01715</name>
</gene>
<comment type="caution">
    <text evidence="1">The sequence shown here is derived from an EMBL/GenBank/DDBJ whole genome shotgun (WGS) entry which is preliminary data.</text>
</comment>
<evidence type="ECO:0000313" key="1">
    <source>
        <dbReference type="EMBL" id="KXB07240.1"/>
    </source>
</evidence>
<keyword evidence="2" id="KW-1185">Reference proteome</keyword>
<name>A0A133VLE0_9EURY</name>
<accession>A0A133VLE0</accession>
<dbReference type="AlphaFoldDB" id="A0A133VLE0"/>
<evidence type="ECO:0000313" key="2">
    <source>
        <dbReference type="Proteomes" id="UP000070263"/>
    </source>
</evidence>
<sequence length="67" mass="7512">MTLSPASADEAGAVKNEMREKYGDYPLADGMIMSIAKERECKVLTGDKHMRKSEKAINLKEKVNPRE</sequence>
<proteinExistence type="predicted"/>
<dbReference type="InterPro" id="IPR029060">
    <property type="entry name" value="PIN-like_dom_sf"/>
</dbReference>